<sequence>MRSTQLSTVAFLLFLSSICTADVPTPRQPKQDAPPNIILLFADDAGYGDFGFHGSRHFRTPHLDKLARSGVRLTQFYVSGETCGPSRAGLLTGRYQQRFGFEEINVPGIMSPHSRLLGDEMGLPTDQKTIGDHLQDLGYRTAILGKWHMGIADRYHPLQRGFDEFYGMRGGARSFYSYKNPKTVPKENLLERNFEGYQEHEGYLTNAIADEACAFIQRNQDTPFFAFVSFTAVHTPMQADPADQDTFADLEGTRRTAAQMTLSMDRACGKIINQLHDLELYDNTLVVFTNDNGGPMDKNGSSNYPFSGVKGTQLEGGIRVPGLISWPQQIEAGSTYESPLITLDLLPTFVAAAGGSPSSIQNLDGVNMLPYLQGKKDTAPHATLHWKMETRGAIREGDWKLLRFPDRPAELFNLADDPSEQHNLAQKYPERVRSMFRKMFAWEQELQRPLFMLRRAEEGWSSRRTDQFRSPPSPDY</sequence>
<evidence type="ECO:0000256" key="2">
    <source>
        <dbReference type="ARBA" id="ARBA00022801"/>
    </source>
</evidence>
<dbReference type="InterPro" id="IPR017850">
    <property type="entry name" value="Alkaline_phosphatase_core_sf"/>
</dbReference>
<evidence type="ECO:0000259" key="4">
    <source>
        <dbReference type="Pfam" id="PF00884"/>
    </source>
</evidence>
<dbReference type="PANTHER" id="PTHR42693">
    <property type="entry name" value="ARYLSULFATASE FAMILY MEMBER"/>
    <property type="match status" value="1"/>
</dbReference>
<protein>
    <submittedName>
        <fullName evidence="5">Arylsulfatase B</fullName>
    </submittedName>
</protein>
<evidence type="ECO:0000313" key="5">
    <source>
        <dbReference type="EMBL" id="EMI53033.1"/>
    </source>
</evidence>
<evidence type="ECO:0000313" key="6">
    <source>
        <dbReference type="Proteomes" id="UP000011885"/>
    </source>
</evidence>
<dbReference type="PANTHER" id="PTHR42693:SF53">
    <property type="entry name" value="ENDO-4-O-SULFATASE"/>
    <property type="match status" value="1"/>
</dbReference>
<dbReference type="SUPFAM" id="SSF53649">
    <property type="entry name" value="Alkaline phosphatase-like"/>
    <property type="match status" value="1"/>
</dbReference>
<gene>
    <name evidence="5" type="ORF">RSSM_05531</name>
</gene>
<comment type="caution">
    <text evidence="5">The sequence shown here is derived from an EMBL/GenBank/DDBJ whole genome shotgun (WGS) entry which is preliminary data.</text>
</comment>
<proteinExistence type="inferred from homology"/>
<dbReference type="InterPro" id="IPR000917">
    <property type="entry name" value="Sulfatase_N"/>
</dbReference>
<evidence type="ECO:0000256" key="1">
    <source>
        <dbReference type="ARBA" id="ARBA00008779"/>
    </source>
</evidence>
<name>M5UAJ8_9BACT</name>
<feature type="signal peptide" evidence="3">
    <location>
        <begin position="1"/>
        <end position="21"/>
    </location>
</feature>
<dbReference type="RefSeq" id="WP_008686523.1">
    <property type="nucleotide sequence ID" value="NZ_ANOH01000388.1"/>
</dbReference>
<dbReference type="InterPro" id="IPR050738">
    <property type="entry name" value="Sulfatase"/>
</dbReference>
<feature type="domain" description="Sulfatase N-terminal" evidence="4">
    <location>
        <begin position="35"/>
        <end position="354"/>
    </location>
</feature>
<evidence type="ECO:0000256" key="3">
    <source>
        <dbReference type="SAM" id="SignalP"/>
    </source>
</evidence>
<dbReference type="Pfam" id="PF00884">
    <property type="entry name" value="Sulfatase"/>
    <property type="match status" value="1"/>
</dbReference>
<keyword evidence="2" id="KW-0378">Hydrolase</keyword>
<dbReference type="EMBL" id="ANOH01000388">
    <property type="protein sequence ID" value="EMI53033.1"/>
    <property type="molecule type" value="Genomic_DNA"/>
</dbReference>
<dbReference type="AlphaFoldDB" id="M5UAJ8"/>
<organism evidence="5 6">
    <name type="scientific">Rhodopirellula sallentina SM41</name>
    <dbReference type="NCBI Taxonomy" id="1263870"/>
    <lineage>
        <taxon>Bacteria</taxon>
        <taxon>Pseudomonadati</taxon>
        <taxon>Planctomycetota</taxon>
        <taxon>Planctomycetia</taxon>
        <taxon>Pirellulales</taxon>
        <taxon>Pirellulaceae</taxon>
        <taxon>Rhodopirellula</taxon>
    </lineage>
</organism>
<dbReference type="GO" id="GO:0004065">
    <property type="term" value="F:arylsulfatase activity"/>
    <property type="evidence" value="ECO:0007669"/>
    <property type="project" value="TreeGrafter"/>
</dbReference>
<comment type="similarity">
    <text evidence="1">Belongs to the sulfatase family.</text>
</comment>
<keyword evidence="3" id="KW-0732">Signal</keyword>
<reference evidence="5 6" key="1">
    <citation type="journal article" date="2013" name="Mar. Genomics">
        <title>Expression of sulfatases in Rhodopirellula baltica and the diversity of sulfatases in the genus Rhodopirellula.</title>
        <authorList>
            <person name="Wegner C.E."/>
            <person name="Richter-Heitmann T."/>
            <person name="Klindworth A."/>
            <person name="Klockow C."/>
            <person name="Richter M."/>
            <person name="Achstetter T."/>
            <person name="Glockner F.O."/>
            <person name="Harder J."/>
        </authorList>
    </citation>
    <scope>NUCLEOTIDE SEQUENCE [LARGE SCALE GENOMIC DNA]</scope>
    <source>
        <strain evidence="5 6">SM41</strain>
    </source>
</reference>
<dbReference type="Proteomes" id="UP000011885">
    <property type="component" value="Unassembled WGS sequence"/>
</dbReference>
<keyword evidence="6" id="KW-1185">Reference proteome</keyword>
<dbReference type="PATRIC" id="fig|1263870.3.peg.5855"/>
<feature type="chain" id="PRO_5004073322" evidence="3">
    <location>
        <begin position="22"/>
        <end position="476"/>
    </location>
</feature>
<dbReference type="Gene3D" id="3.40.720.10">
    <property type="entry name" value="Alkaline Phosphatase, subunit A"/>
    <property type="match status" value="1"/>
</dbReference>
<dbReference type="Gene3D" id="3.30.1120.10">
    <property type="match status" value="1"/>
</dbReference>
<accession>M5UAJ8</accession>